<evidence type="ECO:0000313" key="12">
    <source>
        <dbReference type="Proteomes" id="UP000887572"/>
    </source>
</evidence>
<evidence type="ECO:0000256" key="8">
    <source>
        <dbReference type="ARBA" id="ARBA00023136"/>
    </source>
</evidence>
<reference evidence="13" key="1">
    <citation type="submission" date="2022-11" db="UniProtKB">
        <authorList>
            <consortium name="WormBaseParasite"/>
        </authorList>
    </citation>
    <scope>IDENTIFICATION</scope>
</reference>
<dbReference type="EC" id="3.4.21.105" evidence="4"/>
<keyword evidence="5 10" id="KW-0812">Transmembrane</keyword>
<evidence type="ECO:0000313" key="13">
    <source>
        <dbReference type="WBParaSite" id="Gr19_v10_g2010.t1"/>
    </source>
</evidence>
<evidence type="ECO:0000259" key="11">
    <source>
        <dbReference type="Pfam" id="PF01694"/>
    </source>
</evidence>
<evidence type="ECO:0000256" key="1">
    <source>
        <dbReference type="ARBA" id="ARBA00000156"/>
    </source>
</evidence>
<dbReference type="GO" id="GO:0006465">
    <property type="term" value="P:signal peptide processing"/>
    <property type="evidence" value="ECO:0007669"/>
    <property type="project" value="TreeGrafter"/>
</dbReference>
<keyword evidence="6" id="KW-0378">Hydrolase</keyword>
<feature type="compositionally biased region" description="Polar residues" evidence="9">
    <location>
        <begin position="149"/>
        <end position="162"/>
    </location>
</feature>
<dbReference type="PANTHER" id="PTHR43731">
    <property type="entry name" value="RHOMBOID PROTEASE"/>
    <property type="match status" value="1"/>
</dbReference>
<dbReference type="InterPro" id="IPR035952">
    <property type="entry name" value="Rhomboid-like_sf"/>
</dbReference>
<comment type="subcellular location">
    <subcellularLocation>
        <location evidence="2">Membrane</location>
        <topology evidence="2">Multi-pass membrane protein</topology>
    </subcellularLocation>
</comment>
<dbReference type="SUPFAM" id="SSF144091">
    <property type="entry name" value="Rhomboid-like"/>
    <property type="match status" value="1"/>
</dbReference>
<feature type="transmembrane region" description="Helical" evidence="10">
    <location>
        <begin position="20"/>
        <end position="42"/>
    </location>
</feature>
<keyword evidence="8 10" id="KW-0472">Membrane</keyword>
<dbReference type="GO" id="GO:0004252">
    <property type="term" value="F:serine-type endopeptidase activity"/>
    <property type="evidence" value="ECO:0007669"/>
    <property type="project" value="InterPro"/>
</dbReference>
<comment type="similarity">
    <text evidence="3">Belongs to the peptidase S54 family.</text>
</comment>
<proteinExistence type="inferred from homology"/>
<evidence type="ECO:0000256" key="2">
    <source>
        <dbReference type="ARBA" id="ARBA00004141"/>
    </source>
</evidence>
<dbReference type="GO" id="GO:0016020">
    <property type="term" value="C:membrane"/>
    <property type="evidence" value="ECO:0007669"/>
    <property type="project" value="UniProtKB-SubCell"/>
</dbReference>
<protein>
    <recommendedName>
        <fullName evidence="4">rhomboid protease</fullName>
        <ecNumber evidence="4">3.4.21.105</ecNumber>
    </recommendedName>
</protein>
<feature type="region of interest" description="Disordered" evidence="9">
    <location>
        <begin position="142"/>
        <end position="162"/>
    </location>
</feature>
<dbReference type="PANTHER" id="PTHR43731:SF14">
    <property type="entry name" value="PRESENILIN-ASSOCIATED RHOMBOID-LIKE PROTEIN, MITOCHONDRIAL"/>
    <property type="match status" value="1"/>
</dbReference>
<feature type="compositionally biased region" description="Basic residues" evidence="9">
    <location>
        <begin position="223"/>
        <end position="234"/>
    </location>
</feature>
<dbReference type="Gene3D" id="1.20.1540.10">
    <property type="entry name" value="Rhomboid-like"/>
    <property type="match status" value="1"/>
</dbReference>
<feature type="domain" description="Peptidase S54 rhomboid" evidence="11">
    <location>
        <begin position="2"/>
        <end position="107"/>
    </location>
</feature>
<feature type="compositionally biased region" description="Basic and acidic residues" evidence="9">
    <location>
        <begin position="213"/>
        <end position="222"/>
    </location>
</feature>
<accession>A0A914HMQ3</accession>
<name>A0A914HMQ3_GLORO</name>
<comment type="catalytic activity">
    <reaction evidence="1">
        <text>Cleaves type-1 transmembrane domains using a catalytic dyad composed of serine and histidine that are contributed by different transmembrane domains.</text>
        <dbReference type="EC" id="3.4.21.105"/>
    </reaction>
</comment>
<dbReference type="InterPro" id="IPR022764">
    <property type="entry name" value="Peptidase_S54_rhomboid_dom"/>
</dbReference>
<dbReference type="InterPro" id="IPR050925">
    <property type="entry name" value="Rhomboid_protease_S54"/>
</dbReference>
<dbReference type="Proteomes" id="UP000887572">
    <property type="component" value="Unplaced"/>
</dbReference>
<keyword evidence="12" id="KW-1185">Reference proteome</keyword>
<evidence type="ECO:0000256" key="6">
    <source>
        <dbReference type="ARBA" id="ARBA00022801"/>
    </source>
</evidence>
<feature type="region of interest" description="Disordered" evidence="9">
    <location>
        <begin position="197"/>
        <end position="234"/>
    </location>
</feature>
<dbReference type="AlphaFoldDB" id="A0A914HMQ3"/>
<evidence type="ECO:0000256" key="7">
    <source>
        <dbReference type="ARBA" id="ARBA00022989"/>
    </source>
</evidence>
<evidence type="ECO:0000256" key="5">
    <source>
        <dbReference type="ARBA" id="ARBA00022692"/>
    </source>
</evidence>
<dbReference type="Pfam" id="PF01694">
    <property type="entry name" value="Rhomboid"/>
    <property type="match status" value="1"/>
</dbReference>
<evidence type="ECO:0000256" key="9">
    <source>
        <dbReference type="SAM" id="MobiDB-lite"/>
    </source>
</evidence>
<dbReference type="WBParaSite" id="Gr19_v10_g2010.t1">
    <property type="protein sequence ID" value="Gr19_v10_g2010.t1"/>
    <property type="gene ID" value="Gr19_v10_g2010"/>
</dbReference>
<evidence type="ECO:0000256" key="10">
    <source>
        <dbReference type="SAM" id="Phobius"/>
    </source>
</evidence>
<keyword evidence="7 10" id="KW-1133">Transmembrane helix</keyword>
<sequence length="248" mass="28423">MAMYLSGGVFSGLLSLCNSAYVGSAITSLGASGAICAVIGYVCSKLPDLPVHIIFLPMFSFSANYALYGLLAFETVCLLRILPLHRLVSFDHAAHIGGLLFGMYYAHYEEPRYRIMVNWMRGNFGGLPTISSSTTMIVNRKKSEKDTTNDGGWTTTPKQQQQNNAFRKFRQHMIDEHEVQHERQKAIDKKHENWAQTMAEQKKWRNKKRRKRNELDGTERRGRGGRRQRAEVRRKKLKMTTIKIFVSF</sequence>
<evidence type="ECO:0000256" key="3">
    <source>
        <dbReference type="ARBA" id="ARBA00009045"/>
    </source>
</evidence>
<evidence type="ECO:0000256" key="4">
    <source>
        <dbReference type="ARBA" id="ARBA00013039"/>
    </source>
</evidence>
<organism evidence="12 13">
    <name type="scientific">Globodera rostochiensis</name>
    <name type="common">Golden nematode worm</name>
    <name type="synonym">Heterodera rostochiensis</name>
    <dbReference type="NCBI Taxonomy" id="31243"/>
    <lineage>
        <taxon>Eukaryota</taxon>
        <taxon>Metazoa</taxon>
        <taxon>Ecdysozoa</taxon>
        <taxon>Nematoda</taxon>
        <taxon>Chromadorea</taxon>
        <taxon>Rhabditida</taxon>
        <taxon>Tylenchina</taxon>
        <taxon>Tylenchomorpha</taxon>
        <taxon>Tylenchoidea</taxon>
        <taxon>Heteroderidae</taxon>
        <taxon>Heteroderinae</taxon>
        <taxon>Globodera</taxon>
    </lineage>
</organism>
<feature type="transmembrane region" description="Helical" evidence="10">
    <location>
        <begin position="54"/>
        <end position="81"/>
    </location>
</feature>